<dbReference type="Proteomes" id="UP000199118">
    <property type="component" value="Unassembled WGS sequence"/>
</dbReference>
<dbReference type="GO" id="GO:0016811">
    <property type="term" value="F:hydrolase activity, acting on carbon-nitrogen (but not peptide) bonds, in linear amides"/>
    <property type="evidence" value="ECO:0007669"/>
    <property type="project" value="InterPro"/>
</dbReference>
<dbReference type="InterPro" id="IPR008901">
    <property type="entry name" value="ACER"/>
</dbReference>
<evidence type="ECO:0000256" key="1">
    <source>
        <dbReference type="ARBA" id="ARBA00004141"/>
    </source>
</evidence>
<evidence type="ECO:0000256" key="2">
    <source>
        <dbReference type="ARBA" id="ARBA00022692"/>
    </source>
</evidence>
<feature type="transmembrane region" description="Helical" evidence="8">
    <location>
        <begin position="199"/>
        <end position="217"/>
    </location>
</feature>
<proteinExistence type="predicted"/>
<evidence type="ECO:0000256" key="6">
    <source>
        <dbReference type="PIRSR" id="PIRSR608901-1"/>
    </source>
</evidence>
<comment type="cofactor">
    <cofactor evidence="7">
        <name>Zn(2+)</name>
        <dbReference type="ChEBI" id="CHEBI:29105"/>
    </cofactor>
</comment>
<feature type="transmembrane region" description="Helical" evidence="8">
    <location>
        <begin position="52"/>
        <end position="72"/>
    </location>
</feature>
<feature type="transmembrane region" description="Helical" evidence="8">
    <location>
        <begin position="115"/>
        <end position="133"/>
    </location>
</feature>
<dbReference type="STRING" id="356660.SAMN05444336_11079"/>
<keyword evidence="5 8" id="KW-0472">Membrane</keyword>
<keyword evidence="7" id="KW-0862">Zinc</keyword>
<keyword evidence="10" id="KW-1185">Reference proteome</keyword>
<evidence type="ECO:0000256" key="5">
    <source>
        <dbReference type="ARBA" id="ARBA00023136"/>
    </source>
</evidence>
<feature type="transmembrane region" description="Helical" evidence="8">
    <location>
        <begin position="84"/>
        <end position="103"/>
    </location>
</feature>
<dbReference type="GO" id="GO:0046872">
    <property type="term" value="F:metal ion binding"/>
    <property type="evidence" value="ECO:0007669"/>
    <property type="project" value="UniProtKB-KW"/>
</dbReference>
<comment type="subcellular location">
    <subcellularLocation>
        <location evidence="1">Membrane</location>
        <topology evidence="1">Multi-pass membrane protein</topology>
    </subcellularLocation>
</comment>
<gene>
    <name evidence="9" type="ORF">SAMN05444336_11079</name>
</gene>
<dbReference type="GO" id="GO:0006672">
    <property type="term" value="P:ceramide metabolic process"/>
    <property type="evidence" value="ECO:0007669"/>
    <property type="project" value="InterPro"/>
</dbReference>
<dbReference type="AlphaFoldDB" id="A0A1H3EL49"/>
<dbReference type="GO" id="GO:0016020">
    <property type="term" value="C:membrane"/>
    <property type="evidence" value="ECO:0007669"/>
    <property type="project" value="UniProtKB-SubCell"/>
</dbReference>
<evidence type="ECO:0000256" key="3">
    <source>
        <dbReference type="ARBA" id="ARBA00022801"/>
    </source>
</evidence>
<keyword evidence="4 8" id="KW-1133">Transmembrane helix</keyword>
<organism evidence="9 10">
    <name type="scientific">Albimonas donghaensis</name>
    <dbReference type="NCBI Taxonomy" id="356660"/>
    <lineage>
        <taxon>Bacteria</taxon>
        <taxon>Pseudomonadati</taxon>
        <taxon>Pseudomonadota</taxon>
        <taxon>Alphaproteobacteria</taxon>
        <taxon>Rhodobacterales</taxon>
        <taxon>Paracoccaceae</taxon>
        <taxon>Albimonas</taxon>
    </lineage>
</organism>
<evidence type="ECO:0000313" key="9">
    <source>
        <dbReference type="EMBL" id="SDX79421.1"/>
    </source>
</evidence>
<reference evidence="9 10" key="1">
    <citation type="submission" date="2016-10" db="EMBL/GenBank/DDBJ databases">
        <authorList>
            <person name="de Groot N.N."/>
        </authorList>
    </citation>
    <scope>NUCLEOTIDE SEQUENCE [LARGE SCALE GENOMIC DNA]</scope>
    <source>
        <strain evidence="9 10">DSM 17890</strain>
    </source>
</reference>
<feature type="binding site" evidence="7">
    <location>
        <position position="72"/>
    </location>
    <ligand>
        <name>Zn(2+)</name>
        <dbReference type="ChEBI" id="CHEBI:29105"/>
        <note>catalytic</note>
    </ligand>
</feature>
<feature type="transmembrane region" description="Helical" evidence="8">
    <location>
        <begin position="139"/>
        <end position="158"/>
    </location>
</feature>
<name>A0A1H3EL49_9RHOB</name>
<dbReference type="EMBL" id="FNMZ01000010">
    <property type="protein sequence ID" value="SDX79421.1"/>
    <property type="molecule type" value="Genomic_DNA"/>
</dbReference>
<feature type="binding site" evidence="6">
    <location>
        <position position="22"/>
    </location>
    <ligand>
        <name>Ca(2+)</name>
        <dbReference type="ChEBI" id="CHEBI:29108"/>
    </ligand>
</feature>
<evidence type="ECO:0000256" key="4">
    <source>
        <dbReference type="ARBA" id="ARBA00022989"/>
    </source>
</evidence>
<dbReference type="OrthoDB" id="277121at2"/>
<protein>
    <submittedName>
        <fullName evidence="9">Ceramidase</fullName>
    </submittedName>
</protein>
<feature type="transmembrane region" description="Helical" evidence="8">
    <location>
        <begin position="24"/>
        <end position="43"/>
    </location>
</feature>
<keyword evidence="2 8" id="KW-0812">Transmembrane</keyword>
<keyword evidence="6" id="KW-0106">Calcium</keyword>
<dbReference type="Pfam" id="PF05875">
    <property type="entry name" value="Ceramidase"/>
    <property type="match status" value="1"/>
</dbReference>
<evidence type="ECO:0000256" key="7">
    <source>
        <dbReference type="PIRSR" id="PIRSR608901-2"/>
    </source>
</evidence>
<evidence type="ECO:0000256" key="8">
    <source>
        <dbReference type="SAM" id="Phobius"/>
    </source>
</evidence>
<keyword evidence="3" id="KW-0378">Hydrolase</keyword>
<feature type="transmembrane region" description="Helical" evidence="8">
    <location>
        <begin position="163"/>
        <end position="179"/>
    </location>
</feature>
<accession>A0A1H3EL49</accession>
<dbReference type="RefSeq" id="WP_092684748.1">
    <property type="nucleotide sequence ID" value="NZ_FNMZ01000010.1"/>
</dbReference>
<keyword evidence="6" id="KW-0479">Metal-binding</keyword>
<evidence type="ECO:0000313" key="10">
    <source>
        <dbReference type="Proteomes" id="UP000199118"/>
    </source>
</evidence>
<sequence>MEGLFATVDAYCERLGPEFWAEPLNAVSNAAFLIAAGVAWILARRSGRDGDWAVRALVINLFAIGIGSFLFHTFAQRWSGAADVLPIMLFILLYLYLAVVRYIGLPVWAGLLKAAMFLPVSAGLGAWLTPALGTLNGSIGYVPTFLVLVAFATGLALAAHNSWPGLAVAAGLFAMSLAFRTADDQAGAVCEALPIGTHWAWHLLNGTLLGVLAVTFVRHGAPGTGLFSARGDAARLARDGSAG</sequence>